<dbReference type="SMART" id="SM01178">
    <property type="entry name" value="DUF4217"/>
    <property type="match status" value="1"/>
</dbReference>
<dbReference type="CDD" id="cd18787">
    <property type="entry name" value="SF2_C_DEAD"/>
    <property type="match status" value="1"/>
</dbReference>
<protein>
    <recommendedName>
        <fullName evidence="6">ATP-dependent RNA helicase</fullName>
        <ecNumber evidence="6">3.6.4.13</ecNumber>
    </recommendedName>
</protein>
<evidence type="ECO:0000256" key="2">
    <source>
        <dbReference type="ARBA" id="ARBA00022801"/>
    </source>
</evidence>
<keyword evidence="2 6" id="KW-0378">Hydrolase</keyword>
<dbReference type="PROSITE" id="PS51194">
    <property type="entry name" value="HELICASE_CTER"/>
    <property type="match status" value="1"/>
</dbReference>
<evidence type="ECO:0000256" key="7">
    <source>
        <dbReference type="SAM" id="MobiDB-lite"/>
    </source>
</evidence>
<evidence type="ECO:0000259" key="9">
    <source>
        <dbReference type="PROSITE" id="PS51194"/>
    </source>
</evidence>
<dbReference type="InterPro" id="IPR014001">
    <property type="entry name" value="Helicase_ATP-bd"/>
</dbReference>
<dbReference type="PROSITE" id="PS51192">
    <property type="entry name" value="HELICASE_ATP_BIND_1"/>
    <property type="match status" value="1"/>
</dbReference>
<name>A0A7S4A092_9STRA</name>
<evidence type="ECO:0000256" key="5">
    <source>
        <dbReference type="ARBA" id="ARBA00022884"/>
    </source>
</evidence>
<feature type="compositionally biased region" description="Basic and acidic residues" evidence="7">
    <location>
        <begin position="519"/>
        <end position="533"/>
    </location>
</feature>
<dbReference type="CDD" id="cd17960">
    <property type="entry name" value="DEADc_DDX55"/>
    <property type="match status" value="1"/>
</dbReference>
<evidence type="ECO:0000256" key="1">
    <source>
        <dbReference type="ARBA" id="ARBA00022741"/>
    </source>
</evidence>
<feature type="domain" description="Helicase ATP-binding" evidence="8">
    <location>
        <begin position="38"/>
        <end position="204"/>
    </location>
</feature>
<accession>A0A7S4A092</accession>
<keyword evidence="4 6" id="KW-0067">ATP-binding</keyword>
<evidence type="ECO:0000256" key="4">
    <source>
        <dbReference type="ARBA" id="ARBA00022840"/>
    </source>
</evidence>
<dbReference type="EMBL" id="CAKKNE010000005">
    <property type="protein sequence ID" value="CAH0375552.1"/>
    <property type="molecule type" value="Genomic_DNA"/>
</dbReference>
<dbReference type="GO" id="GO:0003724">
    <property type="term" value="F:RNA helicase activity"/>
    <property type="evidence" value="ECO:0007669"/>
    <property type="project" value="UniProtKB-EC"/>
</dbReference>
<evidence type="ECO:0000256" key="6">
    <source>
        <dbReference type="RuleBase" id="RU365068"/>
    </source>
</evidence>
<dbReference type="GO" id="GO:0003723">
    <property type="term" value="F:RNA binding"/>
    <property type="evidence" value="ECO:0007669"/>
    <property type="project" value="UniProtKB-UniRule"/>
</dbReference>
<dbReference type="InterPro" id="IPR025313">
    <property type="entry name" value="SPB4-like_CTE"/>
</dbReference>
<evidence type="ECO:0000313" key="10">
    <source>
        <dbReference type="EMBL" id="CAE0699627.1"/>
    </source>
</evidence>
<dbReference type="SUPFAM" id="SSF52540">
    <property type="entry name" value="P-loop containing nucleoside triphosphate hydrolases"/>
    <property type="match status" value="1"/>
</dbReference>
<comment type="function">
    <text evidence="6">RNA helicase.</text>
</comment>
<keyword evidence="3 6" id="KW-0347">Helicase</keyword>
<evidence type="ECO:0000256" key="3">
    <source>
        <dbReference type="ARBA" id="ARBA00022806"/>
    </source>
</evidence>
<dbReference type="PANTHER" id="PTHR24031">
    <property type="entry name" value="RNA HELICASE"/>
    <property type="match status" value="1"/>
</dbReference>
<comment type="catalytic activity">
    <reaction evidence="6">
        <text>ATP + H2O = ADP + phosphate + H(+)</text>
        <dbReference type="Rhea" id="RHEA:13065"/>
        <dbReference type="ChEBI" id="CHEBI:15377"/>
        <dbReference type="ChEBI" id="CHEBI:15378"/>
        <dbReference type="ChEBI" id="CHEBI:30616"/>
        <dbReference type="ChEBI" id="CHEBI:43474"/>
        <dbReference type="ChEBI" id="CHEBI:456216"/>
        <dbReference type="EC" id="3.6.4.13"/>
    </reaction>
</comment>
<dbReference type="EMBL" id="HBIW01017477">
    <property type="protein sequence ID" value="CAE0699627.1"/>
    <property type="molecule type" value="Transcribed_RNA"/>
</dbReference>
<keyword evidence="12" id="KW-1185">Reference proteome</keyword>
<dbReference type="AlphaFoldDB" id="A0A7S4A092"/>
<evidence type="ECO:0000313" key="12">
    <source>
        <dbReference type="Proteomes" id="UP000789595"/>
    </source>
</evidence>
<dbReference type="Proteomes" id="UP000789595">
    <property type="component" value="Unassembled WGS sequence"/>
</dbReference>
<dbReference type="InterPro" id="IPR027417">
    <property type="entry name" value="P-loop_NTPase"/>
</dbReference>
<dbReference type="SMART" id="SM00487">
    <property type="entry name" value="DEXDc"/>
    <property type="match status" value="1"/>
</dbReference>
<comment type="similarity">
    <text evidence="6">Belongs to the DEAD box helicase family.</text>
</comment>
<evidence type="ECO:0000313" key="11">
    <source>
        <dbReference type="EMBL" id="CAH0375552.1"/>
    </source>
</evidence>
<dbReference type="Pfam" id="PF00271">
    <property type="entry name" value="Helicase_C"/>
    <property type="match status" value="1"/>
</dbReference>
<dbReference type="GO" id="GO:0005524">
    <property type="term" value="F:ATP binding"/>
    <property type="evidence" value="ECO:0007669"/>
    <property type="project" value="UniProtKB-UniRule"/>
</dbReference>
<dbReference type="InterPro" id="IPR011545">
    <property type="entry name" value="DEAD/DEAH_box_helicase_dom"/>
</dbReference>
<comment type="domain">
    <text evidence="6">The Q motif is unique to and characteristic of the DEAD box family of RNA helicases and controls ATP binding and hydrolysis.</text>
</comment>
<feature type="domain" description="Helicase C-terminal" evidence="9">
    <location>
        <begin position="233"/>
        <end position="395"/>
    </location>
</feature>
<evidence type="ECO:0000259" key="8">
    <source>
        <dbReference type="PROSITE" id="PS51192"/>
    </source>
</evidence>
<keyword evidence="5 6" id="KW-0694">RNA-binding</keyword>
<organism evidence="10">
    <name type="scientific">Pelagomonas calceolata</name>
    <dbReference type="NCBI Taxonomy" id="35677"/>
    <lineage>
        <taxon>Eukaryota</taxon>
        <taxon>Sar</taxon>
        <taxon>Stramenopiles</taxon>
        <taxon>Ochrophyta</taxon>
        <taxon>Pelagophyceae</taxon>
        <taxon>Pelagomonadales</taxon>
        <taxon>Pelagomonadaceae</taxon>
        <taxon>Pelagomonas</taxon>
    </lineage>
</organism>
<reference evidence="10" key="1">
    <citation type="submission" date="2021-01" db="EMBL/GenBank/DDBJ databases">
        <authorList>
            <person name="Corre E."/>
            <person name="Pelletier E."/>
            <person name="Niang G."/>
            <person name="Scheremetjew M."/>
            <person name="Finn R."/>
            <person name="Kale V."/>
            <person name="Holt S."/>
            <person name="Cochrane G."/>
            <person name="Meng A."/>
            <person name="Brown T."/>
            <person name="Cohen L."/>
        </authorList>
    </citation>
    <scope>NUCLEOTIDE SEQUENCE</scope>
    <source>
        <strain evidence="10">CCMP1756</strain>
    </source>
</reference>
<sequence>MAQQSFAALRPTLSQATLACLRDDFHFSTMTPVQAASLPLLLTQKDVVAEAVTGSGKTIAFAVAAVEATARLERGPIRVVCVSPTRELAAQTSRVFATLCKAHSLNSELITGGSTVEAPERCDILIATPGRLDDLLSRAILDVSGVELLILDEADVLLELGFALQIDRIMKRLPRQRRTCLFSATQTRAVRDLARAGLRNPASVSVKVNSGSETGKTPTELVSQHVICRAEDKLRCALDLLKTARKSLVFFDSCAAVDFFGRALKAANVAERGLPIINALHGKMAPKKRRAVWAQFRECTSERVALLCTDVAARGLDVDDVDLVIQVDAPQKPDTFVHRAGRTARAGRSGRAVLLLEPHEDAYPELLRLRGAATTSVEVEVTGADELRTSLEEACIKDRAILEKGTIAFTSHVRAYLEHRLPYIFRWEKLDVGSTARLYALLKLPDMPELRKRAKAAGKRGKDWMTAFAFERRDVKTGTIKYADQKREAARLKRVAAEKVVREEKKLAASAAPPPVRKRKDEPRKRKGQHDQILEDWSEFAEDERRHKKARKKKIEEDDPDLLALEALDNPSKKAAASHQSVKNLRGQKKTAKKKSKAFAKLRGKKKR</sequence>
<keyword evidence="1 6" id="KW-0547">Nucleotide-binding</keyword>
<reference evidence="11" key="2">
    <citation type="submission" date="2021-11" db="EMBL/GenBank/DDBJ databases">
        <authorList>
            <consortium name="Genoscope - CEA"/>
            <person name="William W."/>
        </authorList>
    </citation>
    <scope>NUCLEOTIDE SEQUENCE</scope>
</reference>
<dbReference type="GO" id="GO:0016787">
    <property type="term" value="F:hydrolase activity"/>
    <property type="evidence" value="ECO:0007669"/>
    <property type="project" value="UniProtKB-KW"/>
</dbReference>
<feature type="region of interest" description="Disordered" evidence="7">
    <location>
        <begin position="503"/>
        <end position="608"/>
    </location>
</feature>
<dbReference type="EC" id="3.6.4.13" evidence="6"/>
<dbReference type="Gene3D" id="3.40.50.300">
    <property type="entry name" value="P-loop containing nucleotide triphosphate hydrolases"/>
    <property type="match status" value="2"/>
</dbReference>
<dbReference type="InterPro" id="IPR001650">
    <property type="entry name" value="Helicase_C-like"/>
</dbReference>
<gene>
    <name evidence="10" type="ORF">PCAL00307_LOCUS15063</name>
    <name evidence="11" type="ORF">PECAL_5P00810</name>
</gene>
<dbReference type="OrthoDB" id="7396459at2759"/>
<dbReference type="Pfam" id="PF13959">
    <property type="entry name" value="CTE_SPB4"/>
    <property type="match status" value="1"/>
</dbReference>
<proteinExistence type="inferred from homology"/>
<feature type="compositionally biased region" description="Basic residues" evidence="7">
    <location>
        <begin position="586"/>
        <end position="608"/>
    </location>
</feature>
<dbReference type="Pfam" id="PF00270">
    <property type="entry name" value="DEAD"/>
    <property type="match status" value="1"/>
</dbReference>
<dbReference type="SMART" id="SM00490">
    <property type="entry name" value="HELICc"/>
    <property type="match status" value="1"/>
</dbReference>